<protein>
    <submittedName>
        <fullName evidence="1">Uncharacterized protein</fullName>
    </submittedName>
</protein>
<accession>G4TG41</accession>
<sequence>MSIALPDEILLLIFKDPKIGISEYLSLCSSSKRLRRIVYPLLYQRVELVDKECHLFLRSIVNNPSLGLMVTYLFLAWDTYHQGKPVDSEALPRFIEVASNRLPAAIRAIAIAELSTGSESAEALLLLTLLPRLDELNLFPSARERPPFIDTHLFTIIKEGVMPTSLSAVYYSQDVTKPPFDLANLCAFFFQPSVKSIRANLETGKAVEGDSEPQISSITDPRFHEVQKFYGKSSVETIDLLECSLLGAEIEVLLRLPKALKSLRYDMAFPWSQRPDSAAPSPTYLQVLRNYIFQTFHLRTTSNSREQLVH</sequence>
<dbReference type="AlphaFoldDB" id="G4TG41"/>
<evidence type="ECO:0000313" key="1">
    <source>
        <dbReference type="EMBL" id="CCA70276.1"/>
    </source>
</evidence>
<dbReference type="Proteomes" id="UP000007148">
    <property type="component" value="Unassembled WGS sequence"/>
</dbReference>
<name>G4TG41_SERID</name>
<dbReference type="OrthoDB" id="2520703at2759"/>
<dbReference type="eggNOG" id="ENOG502T1HW">
    <property type="taxonomic scope" value="Eukaryota"/>
</dbReference>
<dbReference type="InParanoid" id="G4TG41"/>
<dbReference type="EMBL" id="CAFZ01000077">
    <property type="protein sequence ID" value="CCA70276.1"/>
    <property type="molecule type" value="Genomic_DNA"/>
</dbReference>
<reference evidence="1 2" key="1">
    <citation type="journal article" date="2011" name="PLoS Pathog.">
        <title>Endophytic Life Strategies Decoded by Genome and Transcriptome Analyses of the Mutualistic Root Symbiont Piriformospora indica.</title>
        <authorList>
            <person name="Zuccaro A."/>
            <person name="Lahrmann U."/>
            <person name="Guldener U."/>
            <person name="Langen G."/>
            <person name="Pfiffi S."/>
            <person name="Biedenkopf D."/>
            <person name="Wong P."/>
            <person name="Samans B."/>
            <person name="Grimm C."/>
            <person name="Basiewicz M."/>
            <person name="Murat C."/>
            <person name="Martin F."/>
            <person name="Kogel K.H."/>
        </authorList>
    </citation>
    <scope>NUCLEOTIDE SEQUENCE [LARGE SCALE GENOMIC DNA]</scope>
    <source>
        <strain evidence="1 2">DSM 11827</strain>
    </source>
</reference>
<dbReference type="HOGENOM" id="CLU_897455_0_0_1"/>
<organism evidence="1 2">
    <name type="scientific">Serendipita indica (strain DSM 11827)</name>
    <name type="common">Root endophyte fungus</name>
    <name type="synonym">Piriformospora indica</name>
    <dbReference type="NCBI Taxonomy" id="1109443"/>
    <lineage>
        <taxon>Eukaryota</taxon>
        <taxon>Fungi</taxon>
        <taxon>Dikarya</taxon>
        <taxon>Basidiomycota</taxon>
        <taxon>Agaricomycotina</taxon>
        <taxon>Agaricomycetes</taxon>
        <taxon>Sebacinales</taxon>
        <taxon>Serendipitaceae</taxon>
        <taxon>Serendipita</taxon>
    </lineage>
</organism>
<gene>
    <name evidence="1" type="ORF">PIIN_04215</name>
</gene>
<evidence type="ECO:0000313" key="2">
    <source>
        <dbReference type="Proteomes" id="UP000007148"/>
    </source>
</evidence>
<keyword evidence="2" id="KW-1185">Reference proteome</keyword>
<proteinExistence type="predicted"/>
<comment type="caution">
    <text evidence="1">The sequence shown here is derived from an EMBL/GenBank/DDBJ whole genome shotgun (WGS) entry which is preliminary data.</text>
</comment>